<dbReference type="Gene3D" id="1.10.510.10">
    <property type="entry name" value="Transferase(Phosphotransferase) domain 1"/>
    <property type="match status" value="2"/>
</dbReference>
<accession>A0A9N9A626</accession>
<dbReference type="InterPro" id="IPR059179">
    <property type="entry name" value="MLKL-like_MCAfunc"/>
</dbReference>
<dbReference type="GO" id="GO:0007166">
    <property type="term" value="P:cell surface receptor signaling pathway"/>
    <property type="evidence" value="ECO:0007669"/>
    <property type="project" value="InterPro"/>
</dbReference>
<evidence type="ECO:0000313" key="2">
    <source>
        <dbReference type="EMBL" id="CAG8518019.1"/>
    </source>
</evidence>
<dbReference type="GO" id="GO:0004672">
    <property type="term" value="F:protein kinase activity"/>
    <property type="evidence" value="ECO:0007669"/>
    <property type="project" value="InterPro"/>
</dbReference>
<dbReference type="AlphaFoldDB" id="A0A9N9A626"/>
<dbReference type="CDD" id="cd21037">
    <property type="entry name" value="MLKL_NTD"/>
    <property type="match status" value="1"/>
</dbReference>
<evidence type="ECO:0000313" key="3">
    <source>
        <dbReference type="Proteomes" id="UP000789396"/>
    </source>
</evidence>
<dbReference type="Gene3D" id="1.20.930.20">
    <property type="entry name" value="Adaptor protein Cbl, N-terminal domain"/>
    <property type="match status" value="1"/>
</dbReference>
<dbReference type="InterPro" id="IPR000719">
    <property type="entry name" value="Prot_kinase_dom"/>
</dbReference>
<keyword evidence="3" id="KW-1185">Reference proteome</keyword>
<sequence length="1062" mass="123211">MEYLEKNELTWEERINLASQLINGLEFLHNQQIVHPILTVFKSNDFENIPYIEPRALTLEKVFAKNSYGKDNSSNIYGAKSNIYSLGVLLWQISSSLKPYESLTPMRMFEHIINGKREEPIVGTPVKYYELYQDCWQDNPDCLIALKKLEHVDVKEIISIYEDTIELDINSYFKPSKSHTAPSLYGGSTVIETLIEDDSNDIQAISQDSQDPNNKFQWNLLKGLRVHGNTFVHGEEILTGDGTITFHKITQPALFYTNKSYNPFERLNNECVSTSKLEEIDMCLHIPLLNIKYGNFKAVDGFLKAIEEVLKNPDQKSVQKVFEKYGDYIAEDVDIGGALRIKSTWPKDRKLIIYDLDILKANLYWINDHIFSGNSNVFGQVPFNNIFTIEDMDGQKITSGHELKAWMEEVYEHKREHVIAFKKIVPTYTLLENKLKQKIFKVCGKLHEVNIEPKIVPHIANSLIPESLNDWIKSEKVALEFLEIPEISLLDKSYMYLRQPFSKKEAFTLANHIRIDDINATAIPFLAESLTNLHPIFYNQHIFNEIHCFIESEKIKLTFNKDKLRPSKKFLEAVDEALNSNYPFRNLKYVFDKFGYFCPRSIILGITFSKVYKSDNNDQHVNDDRIDLNMNRDESRIIEDKLMEWNKSLKYLYEKQNWKTVMQDLIPLYEILPKDRQNDIKSIVSDNYHIVMTGFTKITHSNQTSVNIQFENPLQDNKYEIFGCLVIDEKNVSDVFIRFNLANQYGCRATIHKLDNKRNSRDIKIVYGKKILKGQLPINIEISLPTWLTSCIFVTGFDSKNFNKTQIIKSKLRHYSKTGLNLDVISVQYKSEETRSEMLDNVTMKWCGIDTNGKDHIAVDVGVKTSEFFKWKILGDIITKTIYMTGRVASNINFGNNRSDSNTLKDYGKGAGYMTGKFNDAVAPYIPLFDDAKRLINNIIDLHDAAQYNKNTCARLMERVIDASGAIEKLKRTKKINEKKFNDQNFYNTFQRFTNTLIKIKAFEEELSKMGNFRKTFEASIIKEKFISLTGEFDAIMRDLNFSTSGNETRRKRDVESYYIEK</sequence>
<gene>
    <name evidence="2" type="ORF">RFULGI_LOCUS3216</name>
</gene>
<proteinExistence type="predicted"/>
<dbReference type="InterPro" id="IPR001245">
    <property type="entry name" value="Ser-Thr/Tyr_kinase_cat_dom"/>
</dbReference>
<dbReference type="Proteomes" id="UP000789396">
    <property type="component" value="Unassembled WGS sequence"/>
</dbReference>
<dbReference type="PROSITE" id="PS50011">
    <property type="entry name" value="PROTEIN_KINASE_DOM"/>
    <property type="match status" value="1"/>
</dbReference>
<dbReference type="EMBL" id="CAJVPZ010002708">
    <property type="protein sequence ID" value="CAG8518019.1"/>
    <property type="molecule type" value="Genomic_DNA"/>
</dbReference>
<dbReference type="GO" id="GO:0005524">
    <property type="term" value="F:ATP binding"/>
    <property type="evidence" value="ECO:0007669"/>
    <property type="project" value="InterPro"/>
</dbReference>
<evidence type="ECO:0000259" key="1">
    <source>
        <dbReference type="PROSITE" id="PS50011"/>
    </source>
</evidence>
<dbReference type="Pfam" id="PF07714">
    <property type="entry name" value="PK_Tyr_Ser-Thr"/>
    <property type="match status" value="1"/>
</dbReference>
<dbReference type="InterPro" id="IPR036537">
    <property type="entry name" value="Adaptor_Cbl_N_dom_sf"/>
</dbReference>
<name>A0A9N9A626_9GLOM</name>
<dbReference type="OrthoDB" id="2428776at2759"/>
<reference evidence="2" key="1">
    <citation type="submission" date="2021-06" db="EMBL/GenBank/DDBJ databases">
        <authorList>
            <person name="Kallberg Y."/>
            <person name="Tangrot J."/>
            <person name="Rosling A."/>
        </authorList>
    </citation>
    <scope>NUCLEOTIDE SEQUENCE</scope>
    <source>
        <strain evidence="2">IN212</strain>
    </source>
</reference>
<protein>
    <submittedName>
        <fullName evidence="2">1523_t:CDS:1</fullName>
    </submittedName>
</protein>
<comment type="caution">
    <text evidence="2">The sequence shown here is derived from an EMBL/GenBank/DDBJ whole genome shotgun (WGS) entry which is preliminary data.</text>
</comment>
<organism evidence="2 3">
    <name type="scientific">Racocetra fulgida</name>
    <dbReference type="NCBI Taxonomy" id="60492"/>
    <lineage>
        <taxon>Eukaryota</taxon>
        <taxon>Fungi</taxon>
        <taxon>Fungi incertae sedis</taxon>
        <taxon>Mucoromycota</taxon>
        <taxon>Glomeromycotina</taxon>
        <taxon>Glomeromycetes</taxon>
        <taxon>Diversisporales</taxon>
        <taxon>Gigasporaceae</taxon>
        <taxon>Racocetra</taxon>
    </lineage>
</organism>
<feature type="domain" description="Protein kinase" evidence="1">
    <location>
        <begin position="1"/>
        <end position="154"/>
    </location>
</feature>
<dbReference type="SUPFAM" id="SSF56112">
    <property type="entry name" value="Protein kinase-like (PK-like)"/>
    <property type="match status" value="1"/>
</dbReference>
<dbReference type="InterPro" id="IPR011009">
    <property type="entry name" value="Kinase-like_dom_sf"/>
</dbReference>